<dbReference type="Pfam" id="PF01565">
    <property type="entry name" value="FAD_binding_4"/>
    <property type="match status" value="1"/>
</dbReference>
<dbReference type="InterPro" id="IPR007173">
    <property type="entry name" value="ALO_C"/>
</dbReference>
<dbReference type="InterPro" id="IPR010031">
    <property type="entry name" value="FAD_lactone_oxidase-like"/>
</dbReference>
<evidence type="ECO:0000313" key="7">
    <source>
        <dbReference type="Proteomes" id="UP001203338"/>
    </source>
</evidence>
<keyword evidence="3" id="KW-0560">Oxidoreductase</keyword>
<proteinExistence type="predicted"/>
<dbReference type="Gene3D" id="3.30.465.10">
    <property type="match status" value="1"/>
</dbReference>
<dbReference type="PANTHER" id="PTHR43762:SF1">
    <property type="entry name" value="D-ARABINONO-1,4-LACTONE OXIDASE"/>
    <property type="match status" value="1"/>
</dbReference>
<name>A0ABT0PCL1_9GAMM</name>
<sequence>MSVFHIKRGTASLSLSLLLWSTFALASECHPVRVESPDHSKALEFIVEQARRNHSKISLKGAGYSQGNQTCANDVIQISMNEMIQLMTLDIEKNLVTVQAGMSWKRLQEQLEPFGLAVSAMQSYNDFSIGGALGVNAHGQDIHWNPVSESVESVKVLLTDGQYLTASRTENPELFSAVLGSYGMVGIITEVTLKVVPNHMLIKLKQLVPTKSYDQYFKETLKPDSSLSLHSARLSINPLYRFHNMVVVNYFDTGELAPTEELLDKPKHPDASLLNYLKYSWFARVFRTTYEYYFLEKESRMSRNQAMGESVTTLANTVSGTKDILQEYFVPPEQLQTFINSLRKWTGRHNDTFKLLNATVRWVNADKTTILPFAPDDRFAVVLFMNLSDTEEADKAMAIATRELINETLKLGGRYYLPYALYATRQQLYQAYPEFQKLIEMKNKYDPEGLLTNELFETYAESLPKQNKIAGQRPYTTGAGVD</sequence>
<keyword evidence="7" id="KW-1185">Reference proteome</keyword>
<dbReference type="Pfam" id="PF04030">
    <property type="entry name" value="ALO"/>
    <property type="match status" value="1"/>
</dbReference>
<dbReference type="InterPro" id="IPR016169">
    <property type="entry name" value="FAD-bd_PCMH_sub2"/>
</dbReference>
<dbReference type="SUPFAM" id="SSF56176">
    <property type="entry name" value="FAD-binding/transporter-associated domain-like"/>
    <property type="match status" value="1"/>
</dbReference>
<protein>
    <submittedName>
        <fullName evidence="6">FAD-binding oxidoreductase</fullName>
    </submittedName>
</protein>
<dbReference type="Proteomes" id="UP001203338">
    <property type="component" value="Unassembled WGS sequence"/>
</dbReference>
<dbReference type="PROSITE" id="PS51387">
    <property type="entry name" value="FAD_PCMH"/>
    <property type="match status" value="1"/>
</dbReference>
<evidence type="ECO:0000256" key="1">
    <source>
        <dbReference type="ARBA" id="ARBA00022630"/>
    </source>
</evidence>
<gene>
    <name evidence="6" type="ORF">M3P05_00815</name>
</gene>
<dbReference type="SUPFAM" id="SSF55103">
    <property type="entry name" value="FAD-linked oxidases, C-terminal domain"/>
    <property type="match status" value="1"/>
</dbReference>
<keyword evidence="4" id="KW-0732">Signal</keyword>
<dbReference type="PIRSF" id="PIRSF000136">
    <property type="entry name" value="LGO_GLO"/>
    <property type="match status" value="1"/>
</dbReference>
<dbReference type="EMBL" id="JAMFLX010000001">
    <property type="protein sequence ID" value="MCL6268492.1"/>
    <property type="molecule type" value="Genomic_DNA"/>
</dbReference>
<organism evidence="6 7">
    <name type="scientific">Parendozoicomonas callyspongiae</name>
    <dbReference type="NCBI Taxonomy" id="2942213"/>
    <lineage>
        <taxon>Bacteria</taxon>
        <taxon>Pseudomonadati</taxon>
        <taxon>Pseudomonadota</taxon>
        <taxon>Gammaproteobacteria</taxon>
        <taxon>Oceanospirillales</taxon>
        <taxon>Endozoicomonadaceae</taxon>
        <taxon>Parendozoicomonas</taxon>
    </lineage>
</organism>
<reference evidence="6 7" key="1">
    <citation type="submission" date="2022-05" db="EMBL/GenBank/DDBJ databases">
        <authorList>
            <person name="Park J.-S."/>
        </authorList>
    </citation>
    <scope>NUCLEOTIDE SEQUENCE [LARGE SCALE GENOMIC DNA]</scope>
    <source>
        <strain evidence="6 7">2012CJ34-2</strain>
    </source>
</reference>
<keyword evidence="1" id="KW-0285">Flavoprotein</keyword>
<dbReference type="PANTHER" id="PTHR43762">
    <property type="entry name" value="L-GULONOLACTONE OXIDASE"/>
    <property type="match status" value="1"/>
</dbReference>
<evidence type="ECO:0000256" key="4">
    <source>
        <dbReference type="SAM" id="SignalP"/>
    </source>
</evidence>
<feature type="signal peptide" evidence="4">
    <location>
        <begin position="1"/>
        <end position="26"/>
    </location>
</feature>
<accession>A0ABT0PCL1</accession>
<dbReference type="InterPro" id="IPR016166">
    <property type="entry name" value="FAD-bd_PCMH"/>
</dbReference>
<dbReference type="InterPro" id="IPR006094">
    <property type="entry name" value="Oxid_FAD_bind_N"/>
</dbReference>
<dbReference type="InterPro" id="IPR036318">
    <property type="entry name" value="FAD-bd_PCMH-like_sf"/>
</dbReference>
<dbReference type="InterPro" id="IPR016164">
    <property type="entry name" value="FAD-linked_Oxase-like_C"/>
</dbReference>
<evidence type="ECO:0000256" key="3">
    <source>
        <dbReference type="ARBA" id="ARBA00023002"/>
    </source>
</evidence>
<dbReference type="RefSeq" id="WP_249697326.1">
    <property type="nucleotide sequence ID" value="NZ_JAMFLX010000001.1"/>
</dbReference>
<feature type="domain" description="FAD-binding PCMH-type" evidence="5">
    <location>
        <begin position="27"/>
        <end position="198"/>
    </location>
</feature>
<feature type="chain" id="PRO_5045759215" evidence="4">
    <location>
        <begin position="27"/>
        <end position="482"/>
    </location>
</feature>
<comment type="caution">
    <text evidence="6">The sequence shown here is derived from an EMBL/GenBank/DDBJ whole genome shotgun (WGS) entry which is preliminary data.</text>
</comment>
<keyword evidence="2" id="KW-0274">FAD</keyword>
<evidence type="ECO:0000259" key="5">
    <source>
        <dbReference type="PROSITE" id="PS51387"/>
    </source>
</evidence>
<evidence type="ECO:0000313" key="6">
    <source>
        <dbReference type="EMBL" id="MCL6268492.1"/>
    </source>
</evidence>
<evidence type="ECO:0000256" key="2">
    <source>
        <dbReference type="ARBA" id="ARBA00022827"/>
    </source>
</evidence>